<name>A0A815SJ41_9BILA</name>
<reference evidence="4" key="1">
    <citation type="submission" date="2021-02" db="EMBL/GenBank/DDBJ databases">
        <authorList>
            <person name="Nowell W R."/>
        </authorList>
    </citation>
    <scope>NUCLEOTIDE SEQUENCE</scope>
</reference>
<keyword evidence="1" id="KW-1133">Transmembrane helix</keyword>
<evidence type="ECO:0000313" key="3">
    <source>
        <dbReference type="EMBL" id="CAF1212631.1"/>
    </source>
</evidence>
<dbReference type="Proteomes" id="UP000663854">
    <property type="component" value="Unassembled WGS sequence"/>
</dbReference>
<dbReference type="GO" id="GO:0008381">
    <property type="term" value="F:mechanosensitive monoatomic ion channel activity"/>
    <property type="evidence" value="ECO:0007669"/>
    <property type="project" value="InterPro"/>
</dbReference>
<accession>A0A815SJ41</accession>
<sequence length="175" mass="20802">MALIYSIWLGQSIRAVGAPPFLCFEYSWINVRFNGWLHLLDYIEPSTATQLIADFFQFLFACQQWRVFSYETNEKAYIYIELCGSNREIIYDNDRYKNNPIKDFVTNPRHWLDQFKYGIFMYGVWFVLLIVYLAGTIRISSLGLGYLIACFYLLLYGQNLLTKITNMIKLYVNYY</sequence>
<dbReference type="EMBL" id="CAJNOH010001394">
    <property type="protein sequence ID" value="CAF1212631.1"/>
    <property type="molecule type" value="Genomic_DNA"/>
</dbReference>
<evidence type="ECO:0000313" key="5">
    <source>
        <dbReference type="Proteomes" id="UP000663870"/>
    </source>
</evidence>
<gene>
    <name evidence="4" type="ORF">JXQ802_LOCUS39837</name>
    <name evidence="3" type="ORF">PYM288_LOCUS25458</name>
</gene>
<keyword evidence="5" id="KW-1185">Reference proteome</keyword>
<feature type="transmembrane region" description="Helical" evidence="1">
    <location>
        <begin position="119"/>
        <end position="137"/>
    </location>
</feature>
<comment type="caution">
    <text evidence="4">The sequence shown here is derived from an EMBL/GenBank/DDBJ whole genome shotgun (WGS) entry which is preliminary data.</text>
</comment>
<dbReference type="EMBL" id="CAJNOL010002341">
    <property type="protein sequence ID" value="CAF1490466.1"/>
    <property type="molecule type" value="Genomic_DNA"/>
</dbReference>
<dbReference type="InterPro" id="IPR031805">
    <property type="entry name" value="Piezo_TM25-28"/>
</dbReference>
<dbReference type="AlphaFoldDB" id="A0A815SJ41"/>
<organism evidence="4 5">
    <name type="scientific">Rotaria sordida</name>
    <dbReference type="NCBI Taxonomy" id="392033"/>
    <lineage>
        <taxon>Eukaryota</taxon>
        <taxon>Metazoa</taxon>
        <taxon>Spiralia</taxon>
        <taxon>Gnathifera</taxon>
        <taxon>Rotifera</taxon>
        <taxon>Eurotatoria</taxon>
        <taxon>Bdelloidea</taxon>
        <taxon>Philodinida</taxon>
        <taxon>Philodinidae</taxon>
        <taxon>Rotaria</taxon>
    </lineage>
</organism>
<dbReference type="Pfam" id="PF15917">
    <property type="entry name" value="Piezo_TM25-28"/>
    <property type="match status" value="1"/>
</dbReference>
<dbReference type="PANTHER" id="PTHR47049">
    <property type="entry name" value="PIEZO-TYPE MECHANOSENSITIVE ION CHANNEL HOMOLOG"/>
    <property type="match status" value="1"/>
</dbReference>
<feature type="transmembrane region" description="Helical" evidence="1">
    <location>
        <begin position="143"/>
        <end position="161"/>
    </location>
</feature>
<keyword evidence="1" id="KW-0812">Transmembrane</keyword>
<proteinExistence type="predicted"/>
<evidence type="ECO:0000313" key="4">
    <source>
        <dbReference type="EMBL" id="CAF1490466.1"/>
    </source>
</evidence>
<keyword evidence="1" id="KW-0472">Membrane</keyword>
<dbReference type="Proteomes" id="UP000663870">
    <property type="component" value="Unassembled WGS sequence"/>
</dbReference>
<dbReference type="GO" id="GO:0016020">
    <property type="term" value="C:membrane"/>
    <property type="evidence" value="ECO:0007669"/>
    <property type="project" value="InterPro"/>
</dbReference>
<protein>
    <recommendedName>
        <fullName evidence="2">Piezo TM25-28 domain-containing protein</fullName>
    </recommendedName>
</protein>
<evidence type="ECO:0000256" key="1">
    <source>
        <dbReference type="SAM" id="Phobius"/>
    </source>
</evidence>
<feature type="domain" description="Piezo TM25-28" evidence="2">
    <location>
        <begin position="96"/>
        <end position="168"/>
    </location>
</feature>
<dbReference type="InterPro" id="IPR027272">
    <property type="entry name" value="Piezo"/>
</dbReference>
<dbReference type="PANTHER" id="PTHR47049:SF2">
    <property type="entry name" value="PIEZO-TYPE MECHANOSENSITIVE ION CHANNEL HOMOLOG"/>
    <property type="match status" value="1"/>
</dbReference>
<evidence type="ECO:0000259" key="2">
    <source>
        <dbReference type="Pfam" id="PF15917"/>
    </source>
</evidence>